<dbReference type="AlphaFoldDB" id="A0AB33KTM9"/>
<name>A0AB33KTM9_9ACTN</name>
<gene>
    <name evidence="1" type="ORF">SCMC78_72530</name>
</gene>
<proteinExistence type="predicted"/>
<sequence length="73" mass="7993">MAVTEPAATSTAVAILCERVMRRVEMRGMRELFLWGTGFAAFAPRRQEPGCPGRVRRWAIDAGSYSVLAGIHG</sequence>
<dbReference type="KEGG" id="stcm:SCMC78_72530"/>
<accession>A0AB33KTM9</accession>
<protein>
    <submittedName>
        <fullName evidence="1">Uncharacterized protein</fullName>
    </submittedName>
</protein>
<dbReference type="EMBL" id="AP035884">
    <property type="protein sequence ID" value="BFP57446.1"/>
    <property type="molecule type" value="Genomic_DNA"/>
</dbReference>
<evidence type="ECO:0000313" key="1">
    <source>
        <dbReference type="EMBL" id="BFP57446.1"/>
    </source>
</evidence>
<organism evidence="1">
    <name type="scientific">Streptomyces sp. CMC78</name>
    <dbReference type="NCBI Taxonomy" id="3231512"/>
    <lineage>
        <taxon>Bacteria</taxon>
        <taxon>Bacillati</taxon>
        <taxon>Actinomycetota</taxon>
        <taxon>Actinomycetes</taxon>
        <taxon>Kitasatosporales</taxon>
        <taxon>Streptomycetaceae</taxon>
        <taxon>Streptomyces</taxon>
    </lineage>
</organism>
<reference evidence="1" key="1">
    <citation type="submission" date="2024-07" db="EMBL/GenBank/DDBJ databases">
        <title>Complete genome sequences of cellulolytic bacteria, Kitasatospora sp. CMC57 and Streptomyces sp. CMC78, isolated from Japanese agricultural soil.</title>
        <authorList>
            <person name="Hashimoto T."/>
            <person name="Ito M."/>
            <person name="Iwamoto M."/>
            <person name="Fukahori D."/>
            <person name="Shoda T."/>
            <person name="Sakoda M."/>
            <person name="Morohoshi T."/>
            <person name="Mitsuboshi M."/>
            <person name="Nishizawa T."/>
        </authorList>
    </citation>
    <scope>NUCLEOTIDE SEQUENCE</scope>
    <source>
        <strain evidence="1">CMC78</strain>
    </source>
</reference>